<keyword evidence="2" id="KW-1133">Transmembrane helix</keyword>
<dbReference type="RefSeq" id="WP_273925731.1">
    <property type="nucleotide sequence ID" value="NZ_JAQSIO010000002.1"/>
</dbReference>
<evidence type="ECO:0000256" key="1">
    <source>
        <dbReference type="SAM" id="MobiDB-lite"/>
    </source>
</evidence>
<organism evidence="3 4">
    <name type="scientific">Curvibacter microcysteis</name>
    <dbReference type="NCBI Taxonomy" id="3026419"/>
    <lineage>
        <taxon>Bacteria</taxon>
        <taxon>Pseudomonadati</taxon>
        <taxon>Pseudomonadota</taxon>
        <taxon>Betaproteobacteria</taxon>
        <taxon>Burkholderiales</taxon>
        <taxon>Comamonadaceae</taxon>
        <taxon>Curvibacter</taxon>
    </lineage>
</organism>
<reference evidence="3 4" key="1">
    <citation type="submission" date="2023-02" db="EMBL/GenBank/DDBJ databases">
        <title>Bacterial whole genome sequence for Curvibacter sp. HBC28.</title>
        <authorList>
            <person name="Le V."/>
            <person name="Ko S.-R."/>
            <person name="Ahn C.-Y."/>
            <person name="Oh H.-M."/>
        </authorList>
    </citation>
    <scope>NUCLEOTIDE SEQUENCE [LARGE SCALE GENOMIC DNA]</scope>
    <source>
        <strain evidence="3 4">HBC28</strain>
    </source>
</reference>
<feature type="compositionally biased region" description="Basic residues" evidence="1">
    <location>
        <begin position="31"/>
        <end position="40"/>
    </location>
</feature>
<evidence type="ECO:0000313" key="3">
    <source>
        <dbReference type="EMBL" id="MDD0814095.1"/>
    </source>
</evidence>
<evidence type="ECO:0000256" key="2">
    <source>
        <dbReference type="SAM" id="Phobius"/>
    </source>
</evidence>
<gene>
    <name evidence="3" type="ORF">PSQ39_05560</name>
</gene>
<dbReference type="Proteomes" id="UP001528672">
    <property type="component" value="Unassembled WGS sequence"/>
</dbReference>
<accession>A0ABT5MFZ5</accession>
<keyword evidence="4" id="KW-1185">Reference proteome</keyword>
<proteinExistence type="predicted"/>
<protein>
    <submittedName>
        <fullName evidence="3">DUF1294 domain-containing protein</fullName>
    </submittedName>
</protein>
<feature type="transmembrane region" description="Helical" evidence="2">
    <location>
        <begin position="65"/>
        <end position="84"/>
    </location>
</feature>
<sequence length="164" mass="18336">MNRPARPTAPQRHAASPHPSMPRRAGGRPPQRPRRPNRPRWRTASLASLSAGIALYVAASLRWEVPWAVGLVYALMSTFCYLAYMGDKAAAQSGQWRTSESRLLWLGLACGWPGGVLAQEVLRHKSAKVQFRRSFWLTVLINLGGFMLAFTPVLEPWTPLYRVG</sequence>
<dbReference type="Pfam" id="PF06961">
    <property type="entry name" value="DUF1294"/>
    <property type="match status" value="1"/>
</dbReference>
<comment type="caution">
    <text evidence="3">The sequence shown here is derived from an EMBL/GenBank/DDBJ whole genome shotgun (WGS) entry which is preliminary data.</text>
</comment>
<feature type="transmembrane region" description="Helical" evidence="2">
    <location>
        <begin position="41"/>
        <end position="59"/>
    </location>
</feature>
<evidence type="ECO:0000313" key="4">
    <source>
        <dbReference type="Proteomes" id="UP001528672"/>
    </source>
</evidence>
<feature type="region of interest" description="Disordered" evidence="1">
    <location>
        <begin position="1"/>
        <end position="40"/>
    </location>
</feature>
<feature type="transmembrane region" description="Helical" evidence="2">
    <location>
        <begin position="135"/>
        <end position="154"/>
    </location>
</feature>
<keyword evidence="2" id="KW-0472">Membrane</keyword>
<keyword evidence="2" id="KW-0812">Transmembrane</keyword>
<dbReference type="InterPro" id="IPR010718">
    <property type="entry name" value="DUF1294"/>
</dbReference>
<name>A0ABT5MFZ5_9BURK</name>
<dbReference type="EMBL" id="JAQSIO010000002">
    <property type="protein sequence ID" value="MDD0814095.1"/>
    <property type="molecule type" value="Genomic_DNA"/>
</dbReference>